<dbReference type="EMBL" id="CP165625">
    <property type="protein sequence ID" value="XDU95689.1"/>
    <property type="molecule type" value="Genomic_DNA"/>
</dbReference>
<proteinExistence type="predicted"/>
<feature type="transmembrane region" description="Helical" evidence="1">
    <location>
        <begin position="29"/>
        <end position="46"/>
    </location>
</feature>
<feature type="transmembrane region" description="Helical" evidence="1">
    <location>
        <begin position="325"/>
        <end position="343"/>
    </location>
</feature>
<evidence type="ECO:0000256" key="1">
    <source>
        <dbReference type="SAM" id="Phobius"/>
    </source>
</evidence>
<protein>
    <submittedName>
        <fullName evidence="2">EpsG family protein</fullName>
    </submittedName>
</protein>
<sequence length="359" mass="41813">MIFYFLIFGVLALFSFLEIFGLKKLEGIVLFSLMSFFLFSLSFLRWETGTDWDAYLDFFNGSSEWFTIGEFEWGYSRINEFVKIFFNNYTFLLFVLAVILFSFQSKAILNFSPYPITSLLILWSTTFANVFFVRQTVATAILFFSIKYIQEKKFWIFLSMIGLAMLFHRTSIIFIFAWWIYKLKLRPLTLILYVAASFCLSIVLGKLFESLGELAGGIVQQKIDYYLSDSDNTFGGKTPVAEIIMKGFANKIFIFAIVTSMLKKITENEPEFQGYFNLYWAGVVLYFSTVSLSIALVRLSLVYDMVLIILIPFVLKYTKNTYGRFLLYSTFVFYLLARFYTALTGNYIELFVPFKTIFG</sequence>
<reference evidence="2" key="1">
    <citation type="submission" date="2024-07" db="EMBL/GenBank/DDBJ databases">
        <authorList>
            <person name="Biller S.J."/>
        </authorList>
    </citation>
    <scope>NUCLEOTIDE SEQUENCE</scope>
    <source>
        <strain evidence="2">WC2409</strain>
    </source>
</reference>
<feature type="transmembrane region" description="Helical" evidence="1">
    <location>
        <begin position="84"/>
        <end position="103"/>
    </location>
</feature>
<evidence type="ECO:0000313" key="2">
    <source>
        <dbReference type="EMBL" id="XDU95689.1"/>
    </source>
</evidence>
<keyword evidence="1" id="KW-0472">Membrane</keyword>
<feature type="transmembrane region" description="Helical" evidence="1">
    <location>
        <begin position="274"/>
        <end position="295"/>
    </location>
</feature>
<feature type="transmembrane region" description="Helical" evidence="1">
    <location>
        <begin position="6"/>
        <end position="22"/>
    </location>
</feature>
<dbReference type="RefSeq" id="WP_367773636.1">
    <property type="nucleotide sequence ID" value="NZ_CP165625.1"/>
</dbReference>
<accession>A0AB39W3J7</accession>
<keyword evidence="1" id="KW-0812">Transmembrane</keyword>
<organism evidence="2">
    <name type="scientific">Flavobacterium sp. WC2409</name>
    <dbReference type="NCBI Taxonomy" id="3234139"/>
    <lineage>
        <taxon>Bacteria</taxon>
        <taxon>Pseudomonadati</taxon>
        <taxon>Bacteroidota</taxon>
        <taxon>Flavobacteriia</taxon>
        <taxon>Flavobacteriales</taxon>
        <taxon>Flavobacteriaceae</taxon>
        <taxon>Flavobacterium</taxon>
    </lineage>
</organism>
<feature type="transmembrane region" description="Helical" evidence="1">
    <location>
        <begin position="243"/>
        <end position="262"/>
    </location>
</feature>
<feature type="transmembrane region" description="Helical" evidence="1">
    <location>
        <begin position="115"/>
        <end position="134"/>
    </location>
</feature>
<feature type="transmembrane region" description="Helical" evidence="1">
    <location>
        <begin position="154"/>
        <end position="181"/>
    </location>
</feature>
<name>A0AB39W3J7_9FLAO</name>
<dbReference type="Pfam" id="PF14897">
    <property type="entry name" value="EpsG"/>
    <property type="match status" value="1"/>
</dbReference>
<gene>
    <name evidence="2" type="ORF">AB3G34_00880</name>
</gene>
<dbReference type="AlphaFoldDB" id="A0AB39W3J7"/>
<dbReference type="InterPro" id="IPR049458">
    <property type="entry name" value="EpsG-like"/>
</dbReference>
<keyword evidence="1" id="KW-1133">Transmembrane helix</keyword>
<feature type="transmembrane region" description="Helical" evidence="1">
    <location>
        <begin position="301"/>
        <end position="318"/>
    </location>
</feature>